<keyword evidence="3" id="KW-1185">Reference proteome</keyword>
<sequence length="112" mass="12304">MQPADPHRGSARLRRDLRGQIDPEVIASSRDIGDLIGAGFSAPDGHLSRDKSDFSPEFWDLRTGLLGELAQKLVNYRMYLTLTGDFSEELAGSRALRDVFQESGTSGPIRLG</sequence>
<dbReference type="EMBL" id="VFFF01000001">
    <property type="protein sequence ID" value="TNY32039.1"/>
    <property type="molecule type" value="Genomic_DNA"/>
</dbReference>
<organism evidence="2 3">
    <name type="scientific">Pelagovum pacificum</name>
    <dbReference type="NCBI Taxonomy" id="2588711"/>
    <lineage>
        <taxon>Bacteria</taxon>
        <taxon>Pseudomonadati</taxon>
        <taxon>Pseudomonadota</taxon>
        <taxon>Alphaproteobacteria</taxon>
        <taxon>Rhodobacterales</taxon>
        <taxon>Paracoccaceae</taxon>
        <taxon>Pelagovum</taxon>
    </lineage>
</organism>
<comment type="caution">
    <text evidence="2">The sequence shown here is derived from an EMBL/GenBank/DDBJ whole genome shotgun (WGS) entry which is preliminary data.</text>
</comment>
<proteinExistence type="predicted"/>
<evidence type="ECO:0000313" key="3">
    <source>
        <dbReference type="Proteomes" id="UP000314011"/>
    </source>
</evidence>
<evidence type="ECO:0000259" key="1">
    <source>
        <dbReference type="Pfam" id="PF13788"/>
    </source>
</evidence>
<dbReference type="InterPro" id="IPR025438">
    <property type="entry name" value="DUF4180"/>
</dbReference>
<evidence type="ECO:0000313" key="2">
    <source>
        <dbReference type="EMBL" id="TNY32039.1"/>
    </source>
</evidence>
<reference evidence="2 3" key="1">
    <citation type="submission" date="2019-06" db="EMBL/GenBank/DDBJ databases">
        <title>Genome of new Rhodobacteraceae sp. SM1903.</title>
        <authorList>
            <person name="Ren X."/>
        </authorList>
    </citation>
    <scope>NUCLEOTIDE SEQUENCE [LARGE SCALE GENOMIC DNA]</scope>
    <source>
        <strain evidence="2 3">SM1903</strain>
    </source>
</reference>
<dbReference type="Pfam" id="PF13788">
    <property type="entry name" value="DUF4180"/>
    <property type="match status" value="1"/>
</dbReference>
<name>A0A5C5GDH4_9RHOB</name>
<feature type="domain" description="DUF4180" evidence="1">
    <location>
        <begin position="24"/>
        <end position="107"/>
    </location>
</feature>
<accession>A0A5C5GDH4</accession>
<dbReference type="AlphaFoldDB" id="A0A5C5GDH4"/>
<dbReference type="Proteomes" id="UP000314011">
    <property type="component" value="Unassembled WGS sequence"/>
</dbReference>
<gene>
    <name evidence="2" type="ORF">FHY64_01690</name>
</gene>
<dbReference type="OrthoDB" id="8595425at2"/>
<protein>
    <submittedName>
        <fullName evidence="2">DUF4180 domain-containing protein</fullName>
    </submittedName>
</protein>